<comment type="caution">
    <text evidence="4">The sequence shown here is derived from an EMBL/GenBank/DDBJ whole genome shotgun (WGS) entry which is preliminary data.</text>
</comment>
<dbReference type="AlphaFoldDB" id="A0A5S4F1A0"/>
<feature type="domain" description="MacB-like periplasmic core" evidence="3">
    <location>
        <begin position="21"/>
        <end position="69"/>
    </location>
</feature>
<accession>A0A5S4F1A0</accession>
<reference evidence="4 5" key="1">
    <citation type="submission" date="2019-05" db="EMBL/GenBank/DDBJ databases">
        <title>Draft genome sequence of Nonomuraea zeae DSM 100528.</title>
        <authorList>
            <person name="Saricaoglu S."/>
            <person name="Isik K."/>
        </authorList>
    </citation>
    <scope>NUCLEOTIDE SEQUENCE [LARGE SCALE GENOMIC DNA]</scope>
    <source>
        <strain evidence="4 5">DSM 100528</strain>
    </source>
</reference>
<sequence length="75" mass="7662">MNQFEILRFALRGLLANKMRSSLTTLGILIGVAAVIMLVAVGEGSSQSIQKNIQRLGANTLTISPSFSGGGGAGG</sequence>
<keyword evidence="2" id="KW-0472">Membrane</keyword>
<dbReference type="Pfam" id="PF12704">
    <property type="entry name" value="MacB_PCD"/>
    <property type="match status" value="1"/>
</dbReference>
<dbReference type="Proteomes" id="UP000306628">
    <property type="component" value="Unassembled WGS sequence"/>
</dbReference>
<dbReference type="GO" id="GO:0005886">
    <property type="term" value="C:plasma membrane"/>
    <property type="evidence" value="ECO:0007669"/>
    <property type="project" value="TreeGrafter"/>
</dbReference>
<feature type="non-terminal residue" evidence="4">
    <location>
        <position position="75"/>
    </location>
</feature>
<dbReference type="RefSeq" id="WP_206059627.1">
    <property type="nucleotide sequence ID" value="NZ_VCKX01000557.1"/>
</dbReference>
<evidence type="ECO:0000313" key="4">
    <source>
        <dbReference type="EMBL" id="TMR09836.1"/>
    </source>
</evidence>
<dbReference type="PANTHER" id="PTHR30572:SF4">
    <property type="entry name" value="ABC TRANSPORTER PERMEASE YTRF"/>
    <property type="match status" value="1"/>
</dbReference>
<feature type="transmembrane region" description="Helical" evidence="2">
    <location>
        <begin position="21"/>
        <end position="42"/>
    </location>
</feature>
<keyword evidence="2" id="KW-0812">Transmembrane</keyword>
<dbReference type="PANTHER" id="PTHR30572">
    <property type="entry name" value="MEMBRANE COMPONENT OF TRANSPORTER-RELATED"/>
    <property type="match status" value="1"/>
</dbReference>
<evidence type="ECO:0000256" key="1">
    <source>
        <dbReference type="ARBA" id="ARBA00038076"/>
    </source>
</evidence>
<evidence type="ECO:0000313" key="5">
    <source>
        <dbReference type="Proteomes" id="UP000306628"/>
    </source>
</evidence>
<gene>
    <name evidence="4" type="ORF">ETD85_61060</name>
</gene>
<comment type="similarity">
    <text evidence="1">Belongs to the ABC-4 integral membrane protein family.</text>
</comment>
<dbReference type="InterPro" id="IPR025857">
    <property type="entry name" value="MacB_PCD"/>
</dbReference>
<evidence type="ECO:0000259" key="3">
    <source>
        <dbReference type="Pfam" id="PF12704"/>
    </source>
</evidence>
<dbReference type="EMBL" id="VCKX01000557">
    <property type="protein sequence ID" value="TMR09836.1"/>
    <property type="molecule type" value="Genomic_DNA"/>
</dbReference>
<keyword evidence="2" id="KW-1133">Transmembrane helix</keyword>
<proteinExistence type="inferred from homology"/>
<keyword evidence="5" id="KW-1185">Reference proteome</keyword>
<protein>
    <submittedName>
        <fullName evidence="4">Macrolide ABC transporter permease</fullName>
    </submittedName>
</protein>
<dbReference type="GO" id="GO:0022857">
    <property type="term" value="F:transmembrane transporter activity"/>
    <property type="evidence" value="ECO:0007669"/>
    <property type="project" value="TreeGrafter"/>
</dbReference>
<evidence type="ECO:0000256" key="2">
    <source>
        <dbReference type="SAM" id="Phobius"/>
    </source>
</evidence>
<organism evidence="4 5">
    <name type="scientific">Nonomuraea zeae</name>
    <dbReference type="NCBI Taxonomy" id="1642303"/>
    <lineage>
        <taxon>Bacteria</taxon>
        <taxon>Bacillati</taxon>
        <taxon>Actinomycetota</taxon>
        <taxon>Actinomycetes</taxon>
        <taxon>Streptosporangiales</taxon>
        <taxon>Streptosporangiaceae</taxon>
        <taxon>Nonomuraea</taxon>
    </lineage>
</organism>
<name>A0A5S4F1A0_9ACTN</name>
<dbReference type="InterPro" id="IPR050250">
    <property type="entry name" value="Macrolide_Exporter_MacB"/>
</dbReference>